<dbReference type="InterPro" id="IPR013820">
    <property type="entry name" value="ATP_PRibTrfase_cat"/>
</dbReference>
<dbReference type="Proteomes" id="UP000007382">
    <property type="component" value="Chromosome"/>
</dbReference>
<dbReference type="GO" id="GO:0003879">
    <property type="term" value="F:ATP phosphoribosyltransferase activity"/>
    <property type="evidence" value="ECO:0007669"/>
    <property type="project" value="UniProtKB-UniRule"/>
</dbReference>
<dbReference type="RefSeq" id="WP_014450188.1">
    <property type="nucleotide sequence ID" value="NC_017094.1"/>
</dbReference>
<dbReference type="NCBIfam" id="TIGR00070">
    <property type="entry name" value="hisG"/>
    <property type="match status" value="1"/>
</dbReference>
<keyword evidence="14 16" id="KW-0368">Histidine biosynthesis</keyword>
<dbReference type="PROSITE" id="PS01316">
    <property type="entry name" value="ATP_P_PHORIBOSYLTR"/>
    <property type="match status" value="1"/>
</dbReference>
<dbReference type="Gene3D" id="3.40.190.10">
    <property type="entry name" value="Periplasmic binding protein-like II"/>
    <property type="match status" value="2"/>
</dbReference>
<evidence type="ECO:0000313" key="18">
    <source>
        <dbReference type="EMBL" id="BAM07704.1"/>
    </source>
</evidence>
<evidence type="ECO:0000256" key="12">
    <source>
        <dbReference type="ARBA" id="ARBA00022741"/>
    </source>
</evidence>
<dbReference type="CDD" id="cd13595">
    <property type="entry name" value="PBP2_HisGs"/>
    <property type="match status" value="1"/>
</dbReference>
<comment type="pathway">
    <text evidence="3 16">Amino-acid biosynthesis; L-histidine biosynthesis; L-histidine from 5-phospho-alpha-D-ribose 1-diphosphate: step 1/9.</text>
</comment>
<keyword evidence="11 16" id="KW-0808">Transferase</keyword>
<evidence type="ECO:0000256" key="13">
    <source>
        <dbReference type="ARBA" id="ARBA00022840"/>
    </source>
</evidence>
<evidence type="ECO:0000313" key="19">
    <source>
        <dbReference type="Proteomes" id="UP000007382"/>
    </source>
</evidence>
<keyword evidence="9 16" id="KW-0028">Amino-acid biosynthesis</keyword>
<name>I0IR05_LEPFC</name>
<dbReference type="FunFam" id="3.40.190.10:FF:000008">
    <property type="entry name" value="ATP phosphoribosyltransferase"/>
    <property type="match status" value="1"/>
</dbReference>
<evidence type="ECO:0000256" key="14">
    <source>
        <dbReference type="ARBA" id="ARBA00023102"/>
    </source>
</evidence>
<dbReference type="HOGENOM" id="CLU_038115_2_0_0"/>
<dbReference type="InterPro" id="IPR001348">
    <property type="entry name" value="ATP_PRibTrfase_HisG"/>
</dbReference>
<evidence type="ECO:0000256" key="8">
    <source>
        <dbReference type="ARBA" id="ARBA00022490"/>
    </source>
</evidence>
<evidence type="ECO:0000256" key="7">
    <source>
        <dbReference type="ARBA" id="ARBA00020998"/>
    </source>
</evidence>
<evidence type="ECO:0000256" key="16">
    <source>
        <dbReference type="HAMAP-Rule" id="MF_01018"/>
    </source>
</evidence>
<evidence type="ECO:0000259" key="17">
    <source>
        <dbReference type="Pfam" id="PF01634"/>
    </source>
</evidence>
<evidence type="ECO:0000256" key="9">
    <source>
        <dbReference type="ARBA" id="ARBA00022605"/>
    </source>
</evidence>
<keyword evidence="13 16" id="KW-0067">ATP-binding</keyword>
<dbReference type="PANTHER" id="PTHR21403">
    <property type="entry name" value="ATP PHOSPHORIBOSYLTRANSFERASE ATP-PRTASE"/>
    <property type="match status" value="1"/>
</dbReference>
<dbReference type="Pfam" id="PF01634">
    <property type="entry name" value="HisG"/>
    <property type="match status" value="1"/>
</dbReference>
<evidence type="ECO:0000256" key="6">
    <source>
        <dbReference type="ARBA" id="ARBA00011946"/>
    </source>
</evidence>
<keyword evidence="19" id="KW-1185">Reference proteome</keyword>
<keyword evidence="8 16" id="KW-0963">Cytoplasm</keyword>
<evidence type="ECO:0000256" key="10">
    <source>
        <dbReference type="ARBA" id="ARBA00022676"/>
    </source>
</evidence>
<dbReference type="EC" id="2.4.2.17" evidence="6 16"/>
<dbReference type="PANTHER" id="PTHR21403:SF8">
    <property type="entry name" value="ATP PHOSPHORIBOSYLTRANSFERASE"/>
    <property type="match status" value="1"/>
</dbReference>
<sequence>MNRSERIEKSSGKGTGSLSLALAKGKLLTDTMEILESAGYRFPDFSPGSRKLTFLSEDGSLEILMVRGSDVLSYVEYGGAHMGVVGLDLILEEDRPVLEPLDLKIGFCRLVVAAPLGQEGPPPLGRPIRVATKYPRLAEKYYVSRGVSVEILKLHGSLELAPKVGLSDRIVDLVATGKTIRENHLEIVDEILASTGRIVVSRAAWPQRNQAIRSFLERIVPHVPKDPVISS</sequence>
<evidence type="ECO:0000256" key="4">
    <source>
        <dbReference type="ARBA" id="ARBA00009489"/>
    </source>
</evidence>
<evidence type="ECO:0000256" key="1">
    <source>
        <dbReference type="ARBA" id="ARBA00000915"/>
    </source>
</evidence>
<dbReference type="InterPro" id="IPR024893">
    <property type="entry name" value="ATP_PRibTrfase_HisG_short"/>
</dbReference>
<dbReference type="AlphaFoldDB" id="I0IR05"/>
<evidence type="ECO:0000256" key="15">
    <source>
        <dbReference type="ARBA" id="ARBA00024861"/>
    </source>
</evidence>
<dbReference type="EMBL" id="AP012342">
    <property type="protein sequence ID" value="BAM07704.1"/>
    <property type="molecule type" value="Genomic_DNA"/>
</dbReference>
<comment type="similarity">
    <text evidence="4 16">Belongs to the ATP phosphoribosyltransferase family. Short subfamily.</text>
</comment>
<evidence type="ECO:0000256" key="3">
    <source>
        <dbReference type="ARBA" id="ARBA00004667"/>
    </source>
</evidence>
<dbReference type="KEGG" id="lfc:LFE_2030"/>
<dbReference type="GO" id="GO:0005524">
    <property type="term" value="F:ATP binding"/>
    <property type="evidence" value="ECO:0007669"/>
    <property type="project" value="UniProtKB-KW"/>
</dbReference>
<organism evidence="18 19">
    <name type="scientific">Leptospirillum ferrooxidans (strain C2-3)</name>
    <dbReference type="NCBI Taxonomy" id="1162668"/>
    <lineage>
        <taxon>Bacteria</taxon>
        <taxon>Pseudomonadati</taxon>
        <taxon>Nitrospirota</taxon>
        <taxon>Nitrospiria</taxon>
        <taxon>Nitrospirales</taxon>
        <taxon>Nitrospiraceae</taxon>
        <taxon>Leptospirillum</taxon>
    </lineage>
</organism>
<comment type="subcellular location">
    <subcellularLocation>
        <location evidence="2 16">Cytoplasm</location>
    </subcellularLocation>
</comment>
<protein>
    <recommendedName>
        <fullName evidence="7 16">ATP phosphoribosyltransferase</fullName>
        <shortName evidence="16">ATP-PRT</shortName>
        <shortName evidence="16">ATP-PRTase</shortName>
        <ecNumber evidence="6 16">2.4.2.17</ecNumber>
    </recommendedName>
</protein>
<dbReference type="GO" id="GO:0005737">
    <property type="term" value="C:cytoplasm"/>
    <property type="evidence" value="ECO:0007669"/>
    <property type="project" value="UniProtKB-SubCell"/>
</dbReference>
<dbReference type="SUPFAM" id="SSF53850">
    <property type="entry name" value="Periplasmic binding protein-like II"/>
    <property type="match status" value="1"/>
</dbReference>
<evidence type="ECO:0000256" key="2">
    <source>
        <dbReference type="ARBA" id="ARBA00004496"/>
    </source>
</evidence>
<reference evidence="19" key="2">
    <citation type="submission" date="2012-03" db="EMBL/GenBank/DDBJ databases">
        <title>The complete genome sequence of the pioneer microbe on fresh volcanic deposit, Leptospirillum ferrooxidans strain C2-3.</title>
        <authorList>
            <person name="Fujimura R."/>
            <person name="Sato Y."/>
            <person name="Nishizawa T."/>
            <person name="Nanba K."/>
            <person name="Oshima K."/>
            <person name="Hattori M."/>
            <person name="Kamijo T."/>
            <person name="Ohta H."/>
        </authorList>
    </citation>
    <scope>NUCLEOTIDE SEQUENCE [LARGE SCALE GENOMIC DNA]</scope>
    <source>
        <strain evidence="19">C2-3</strain>
    </source>
</reference>
<proteinExistence type="inferred from homology"/>
<evidence type="ECO:0000256" key="11">
    <source>
        <dbReference type="ARBA" id="ARBA00022679"/>
    </source>
</evidence>
<dbReference type="PATRIC" id="fig|1162668.3.peg.2404"/>
<accession>I0IR05</accession>
<dbReference type="eggNOG" id="COG0040">
    <property type="taxonomic scope" value="Bacteria"/>
</dbReference>
<evidence type="ECO:0000256" key="5">
    <source>
        <dbReference type="ARBA" id="ARBA00011496"/>
    </source>
</evidence>
<dbReference type="HAMAP" id="MF_01018">
    <property type="entry name" value="HisG_Short"/>
    <property type="match status" value="1"/>
</dbReference>
<gene>
    <name evidence="16" type="primary">hisG</name>
    <name evidence="18" type="ordered locus">LFE_2030</name>
</gene>
<comment type="function">
    <text evidence="15 16">Catalyzes the condensation of ATP and 5-phosphoribose 1-diphosphate to form N'-(5'-phosphoribosyl)-ATP (PR-ATP). Has a crucial role in the pathway because the rate of histidine biosynthesis seems to be controlled primarily by regulation of HisG enzymatic activity.</text>
</comment>
<dbReference type="STRING" id="1162668.LFE_2030"/>
<comment type="catalytic activity">
    <reaction evidence="1 16">
        <text>1-(5-phospho-beta-D-ribosyl)-ATP + diphosphate = 5-phospho-alpha-D-ribose 1-diphosphate + ATP</text>
        <dbReference type="Rhea" id="RHEA:18473"/>
        <dbReference type="ChEBI" id="CHEBI:30616"/>
        <dbReference type="ChEBI" id="CHEBI:33019"/>
        <dbReference type="ChEBI" id="CHEBI:58017"/>
        <dbReference type="ChEBI" id="CHEBI:73183"/>
        <dbReference type="EC" id="2.4.2.17"/>
    </reaction>
</comment>
<comment type="subunit">
    <text evidence="5 16">Heteromultimer composed of HisG and HisZ subunits.</text>
</comment>
<keyword evidence="12 16" id="KW-0547">Nucleotide-binding</keyword>
<dbReference type="GO" id="GO:0000105">
    <property type="term" value="P:L-histidine biosynthetic process"/>
    <property type="evidence" value="ECO:0007669"/>
    <property type="project" value="UniProtKB-UniRule"/>
</dbReference>
<dbReference type="UniPathway" id="UPA00031">
    <property type="reaction ID" value="UER00006"/>
</dbReference>
<dbReference type="InterPro" id="IPR018198">
    <property type="entry name" value="ATP_PRibTrfase_CS"/>
</dbReference>
<keyword evidence="10 16" id="KW-0328">Glycosyltransferase</keyword>
<comment type="domain">
    <text evidence="16">Lacks the C-terminal regulatory region which is replaced by HisZ.</text>
</comment>
<feature type="domain" description="ATP phosphoribosyltransferase catalytic" evidence="17">
    <location>
        <begin position="67"/>
        <end position="219"/>
    </location>
</feature>
<reference evidence="18 19" key="1">
    <citation type="journal article" date="2012" name="J. Bacteriol.">
        <title>Complete Genome Sequence of Leptospirillum ferrooxidans Strain C2-3, Isolated from a Fresh Volcanic Ash Deposit on the Island of Miyake, Japan.</title>
        <authorList>
            <person name="Fujimura R."/>
            <person name="Sato Y."/>
            <person name="Nishizawa T."/>
            <person name="Oshima K."/>
            <person name="Kim S.-W."/>
            <person name="Hattori M."/>
            <person name="Kamijo T."/>
            <person name="Ohta H."/>
        </authorList>
    </citation>
    <scope>NUCLEOTIDE SEQUENCE [LARGE SCALE GENOMIC DNA]</scope>
    <source>
        <strain evidence="18 19">C2-3</strain>
    </source>
</reference>